<dbReference type="InterPro" id="IPR032861">
    <property type="entry name" value="TAXi_N"/>
</dbReference>
<dbReference type="AlphaFoldDB" id="A0ABD1FVK9"/>
<keyword evidence="7" id="KW-1185">Reference proteome</keyword>
<comment type="similarity">
    <text evidence="1">Belongs to the peptidase A1 family.</text>
</comment>
<keyword evidence="2" id="KW-0645">Protease</keyword>
<evidence type="ECO:0000313" key="6">
    <source>
        <dbReference type="EMBL" id="KAL1535870.1"/>
    </source>
</evidence>
<dbReference type="InterPro" id="IPR021109">
    <property type="entry name" value="Peptidase_aspartic_dom_sf"/>
</dbReference>
<comment type="caution">
    <text evidence="6">The sequence shown here is derived from an EMBL/GenBank/DDBJ whole genome shotgun (WGS) entry which is preliminary data.</text>
</comment>
<proteinExistence type="inferred from homology"/>
<dbReference type="InterPro" id="IPR034161">
    <property type="entry name" value="Pepsin-like_plant"/>
</dbReference>
<keyword evidence="3" id="KW-0378">Hydrolase</keyword>
<evidence type="ECO:0000256" key="3">
    <source>
        <dbReference type="ARBA" id="ARBA00022801"/>
    </source>
</evidence>
<evidence type="ECO:0000256" key="4">
    <source>
        <dbReference type="SAM" id="MobiDB-lite"/>
    </source>
</evidence>
<accession>A0ABD1FVK9</accession>
<dbReference type="EMBL" id="JBEAFC010000011">
    <property type="protein sequence ID" value="KAL1535870.1"/>
    <property type="molecule type" value="Genomic_DNA"/>
</dbReference>
<dbReference type="SUPFAM" id="SSF50630">
    <property type="entry name" value="Acid proteases"/>
    <property type="match status" value="1"/>
</dbReference>
<organism evidence="6 7">
    <name type="scientific">Salvia divinorum</name>
    <name type="common">Maria pastora</name>
    <name type="synonym">Diviner's sage</name>
    <dbReference type="NCBI Taxonomy" id="28513"/>
    <lineage>
        <taxon>Eukaryota</taxon>
        <taxon>Viridiplantae</taxon>
        <taxon>Streptophyta</taxon>
        <taxon>Embryophyta</taxon>
        <taxon>Tracheophyta</taxon>
        <taxon>Spermatophyta</taxon>
        <taxon>Magnoliopsida</taxon>
        <taxon>eudicotyledons</taxon>
        <taxon>Gunneridae</taxon>
        <taxon>Pentapetalae</taxon>
        <taxon>asterids</taxon>
        <taxon>lamiids</taxon>
        <taxon>Lamiales</taxon>
        <taxon>Lamiaceae</taxon>
        <taxon>Nepetoideae</taxon>
        <taxon>Mentheae</taxon>
        <taxon>Salviinae</taxon>
        <taxon>Salvia</taxon>
        <taxon>Salvia subgen. Calosphace</taxon>
    </lineage>
</organism>
<evidence type="ECO:0000256" key="2">
    <source>
        <dbReference type="ARBA" id="ARBA00022670"/>
    </source>
</evidence>
<dbReference type="Pfam" id="PF14543">
    <property type="entry name" value="TAXi_N"/>
    <property type="match status" value="1"/>
</dbReference>
<reference evidence="6 7" key="1">
    <citation type="submission" date="2024-06" db="EMBL/GenBank/DDBJ databases">
        <title>A chromosome level genome sequence of Diviner's sage (Salvia divinorum).</title>
        <authorList>
            <person name="Ford S.A."/>
            <person name="Ro D.-K."/>
            <person name="Ness R.W."/>
            <person name="Phillips M.A."/>
        </authorList>
    </citation>
    <scope>NUCLEOTIDE SEQUENCE [LARGE SCALE GENOMIC DNA]</scope>
    <source>
        <strain evidence="6">SAF-2024a</strain>
        <tissue evidence="6">Leaf</tissue>
    </source>
</reference>
<feature type="compositionally biased region" description="Basic residues" evidence="4">
    <location>
        <begin position="1"/>
        <end position="18"/>
    </location>
</feature>
<name>A0ABD1FVK9_SALDI</name>
<dbReference type="PANTHER" id="PTHR47967">
    <property type="entry name" value="OS07G0603500 PROTEIN-RELATED"/>
    <property type="match status" value="1"/>
</dbReference>
<evidence type="ECO:0000259" key="5">
    <source>
        <dbReference type="PROSITE" id="PS51767"/>
    </source>
</evidence>
<dbReference type="GO" id="GO:0008233">
    <property type="term" value="F:peptidase activity"/>
    <property type="evidence" value="ECO:0007669"/>
    <property type="project" value="UniProtKB-KW"/>
</dbReference>
<sequence>MRPISKCKHHQRLHHRSHPPSDRDSPDSPLSDPSLPPWRRLTQAKQRSLARASSFTDRLMQRKSIESTINRVQGTYLIRFSIGAPPHHTIAIMDTGSQLISTQCEPCTKCMRQLFPIFSPGSSTTYKEVRCDSPRCGTFGHESGCDDRREKCVYNVRYGDSSYSSGAVATETFTFAESRGEALHYFNNIQFGCGHSNYFHFASTIPSGIVGLSAGKSSLLSQFGYDRFSYCLTTYGDRKKGSKLHFGEDAYVTGRTMVWTPMTEMAVPDFYFVRLEAISVGNKRIEYHNPALVEGRNIVMDSGGQFLRRRGGGDSKLDQAKGCAGL</sequence>
<dbReference type="Proteomes" id="UP001567538">
    <property type="component" value="Unassembled WGS sequence"/>
</dbReference>
<feature type="compositionally biased region" description="Low complexity" evidence="4">
    <location>
        <begin position="27"/>
        <end position="38"/>
    </location>
</feature>
<feature type="region of interest" description="Disordered" evidence="4">
    <location>
        <begin position="1"/>
        <end position="38"/>
    </location>
</feature>
<dbReference type="CDD" id="cd05476">
    <property type="entry name" value="pepsin_A_like_plant"/>
    <property type="match status" value="1"/>
</dbReference>
<dbReference type="GO" id="GO:0006508">
    <property type="term" value="P:proteolysis"/>
    <property type="evidence" value="ECO:0007669"/>
    <property type="project" value="UniProtKB-KW"/>
</dbReference>
<gene>
    <name evidence="6" type="ORF">AAHA92_28597</name>
</gene>
<dbReference type="Gene3D" id="2.40.70.10">
    <property type="entry name" value="Acid Proteases"/>
    <property type="match status" value="2"/>
</dbReference>
<protein>
    <submittedName>
        <fullName evidence="6">Aspartic proteinase CDR1-like</fullName>
    </submittedName>
</protein>
<feature type="domain" description="Peptidase A1" evidence="5">
    <location>
        <begin position="76"/>
        <end position="326"/>
    </location>
</feature>
<dbReference type="PANTHER" id="PTHR47967:SF66">
    <property type="entry name" value="ASPARTIC PROTEINASE CDR1-RELATED"/>
    <property type="match status" value="1"/>
</dbReference>
<dbReference type="PROSITE" id="PS51767">
    <property type="entry name" value="PEPTIDASE_A1"/>
    <property type="match status" value="1"/>
</dbReference>
<evidence type="ECO:0000313" key="7">
    <source>
        <dbReference type="Proteomes" id="UP001567538"/>
    </source>
</evidence>
<dbReference type="InterPro" id="IPR033121">
    <property type="entry name" value="PEPTIDASE_A1"/>
</dbReference>
<dbReference type="InterPro" id="IPR051708">
    <property type="entry name" value="Plant_Aspart_Prot_A1"/>
</dbReference>
<evidence type="ECO:0000256" key="1">
    <source>
        <dbReference type="ARBA" id="ARBA00007447"/>
    </source>
</evidence>